<evidence type="ECO:0000256" key="2">
    <source>
        <dbReference type="ARBA" id="ARBA00023002"/>
    </source>
</evidence>
<accession>A0A3M2M833</accession>
<name>A0A3M2M833_9ACTN</name>
<dbReference type="PANTHER" id="PTHR43708:SF5">
    <property type="entry name" value="CONSERVED EXPRESSED OXIDOREDUCTASE (EUROFUNG)-RELATED"/>
    <property type="match status" value="1"/>
</dbReference>
<dbReference type="RefSeq" id="WP_122182423.1">
    <property type="nucleotide sequence ID" value="NZ_RFFJ01000011.1"/>
</dbReference>
<protein>
    <submittedName>
        <fullName evidence="5">Gfo/Idh/MocA family oxidoreductase</fullName>
    </submittedName>
</protein>
<organism evidence="5 6">
    <name type="scientific">Streptomyces triticirhizae</name>
    <dbReference type="NCBI Taxonomy" id="2483353"/>
    <lineage>
        <taxon>Bacteria</taxon>
        <taxon>Bacillati</taxon>
        <taxon>Actinomycetota</taxon>
        <taxon>Actinomycetes</taxon>
        <taxon>Kitasatosporales</taxon>
        <taxon>Streptomycetaceae</taxon>
        <taxon>Streptomyces</taxon>
    </lineage>
</organism>
<dbReference type="GO" id="GO:0016491">
    <property type="term" value="F:oxidoreductase activity"/>
    <property type="evidence" value="ECO:0007669"/>
    <property type="project" value="UniProtKB-KW"/>
</dbReference>
<evidence type="ECO:0000259" key="4">
    <source>
        <dbReference type="Pfam" id="PF22725"/>
    </source>
</evidence>
<reference evidence="5 6" key="1">
    <citation type="submission" date="2018-10" db="EMBL/GenBank/DDBJ databases">
        <title>Isolation, diversity and antifungal activity of actinobacteria from wheat.</title>
        <authorList>
            <person name="Han C."/>
        </authorList>
    </citation>
    <scope>NUCLEOTIDE SEQUENCE [LARGE SCALE GENOMIC DNA]</scope>
    <source>
        <strain evidence="5 6">NEAU-YY642</strain>
    </source>
</reference>
<dbReference type="InterPro" id="IPR055170">
    <property type="entry name" value="GFO_IDH_MocA-like_dom"/>
</dbReference>
<dbReference type="SUPFAM" id="SSF51735">
    <property type="entry name" value="NAD(P)-binding Rossmann-fold domains"/>
    <property type="match status" value="1"/>
</dbReference>
<evidence type="ECO:0000313" key="5">
    <source>
        <dbReference type="EMBL" id="RMI45003.1"/>
    </source>
</evidence>
<feature type="domain" description="GFO/IDH/MocA-like oxidoreductase" evidence="4">
    <location>
        <begin position="193"/>
        <end position="275"/>
    </location>
</feature>
<feature type="domain" description="Gfo/Idh/MocA-like oxidoreductase N-terminal" evidence="3">
    <location>
        <begin position="28"/>
        <end position="147"/>
    </location>
</feature>
<proteinExistence type="inferred from homology"/>
<dbReference type="AlphaFoldDB" id="A0A3M2M833"/>
<comment type="similarity">
    <text evidence="1">Belongs to the Gfo/Idh/MocA family.</text>
</comment>
<evidence type="ECO:0000313" key="6">
    <source>
        <dbReference type="Proteomes" id="UP000278673"/>
    </source>
</evidence>
<comment type="caution">
    <text evidence="5">The sequence shown here is derived from an EMBL/GenBank/DDBJ whole genome shotgun (WGS) entry which is preliminary data.</text>
</comment>
<dbReference type="InterPro" id="IPR051317">
    <property type="entry name" value="Gfo/Idh/MocA_oxidoreduct"/>
</dbReference>
<sequence length="361" mass="37784">MSAGQPPAAGAEAAPVTFRTLPADRPVRLLLVGAGGMGRAWLRAIAAEPEVTLAGVADLDVAQARRSLAAVPGLGEVPVAASLGELADGEGADAVLDVTVPAAHLPVTLEALGRGLPVLGEKPMAATLGEARALVRAAEEAGELFMVSQSRRYDRHLHALRAEAERLGRLGILVQEFFKAPRFGGFRDAMEHPLVLDMAIHSFDAARFVLGADPVAVYCDEYNPAWSWYRGDAAATAIFEMAGDTRYVYTGSWCSDGLETSWNSDWRLSGERGSATWDGENAPRVELADPGNAPEAAANAPAGSGIAGALTEFVTALRTGRVPMGECHDNLLSLAMVHAAIASARDRARVTIAEVLAAATA</sequence>
<dbReference type="InterPro" id="IPR036291">
    <property type="entry name" value="NAD(P)-bd_dom_sf"/>
</dbReference>
<dbReference type="Gene3D" id="3.30.360.10">
    <property type="entry name" value="Dihydrodipicolinate Reductase, domain 2"/>
    <property type="match status" value="1"/>
</dbReference>
<evidence type="ECO:0000259" key="3">
    <source>
        <dbReference type="Pfam" id="PF01408"/>
    </source>
</evidence>
<dbReference type="Pfam" id="PF01408">
    <property type="entry name" value="GFO_IDH_MocA"/>
    <property type="match status" value="1"/>
</dbReference>
<dbReference type="SUPFAM" id="SSF55347">
    <property type="entry name" value="Glyceraldehyde-3-phosphate dehydrogenase-like, C-terminal domain"/>
    <property type="match status" value="1"/>
</dbReference>
<gene>
    <name evidence="5" type="ORF">EBN88_04225</name>
</gene>
<dbReference type="InterPro" id="IPR000683">
    <property type="entry name" value="Gfo/Idh/MocA-like_OxRdtase_N"/>
</dbReference>
<keyword evidence="2" id="KW-0560">Oxidoreductase</keyword>
<dbReference type="EMBL" id="RFFJ01000011">
    <property type="protein sequence ID" value="RMI45003.1"/>
    <property type="molecule type" value="Genomic_DNA"/>
</dbReference>
<evidence type="ECO:0000256" key="1">
    <source>
        <dbReference type="ARBA" id="ARBA00010928"/>
    </source>
</evidence>
<keyword evidence="6" id="KW-1185">Reference proteome</keyword>
<dbReference type="Pfam" id="PF22725">
    <property type="entry name" value="GFO_IDH_MocA_C3"/>
    <property type="match status" value="1"/>
</dbReference>
<dbReference type="GO" id="GO:0000166">
    <property type="term" value="F:nucleotide binding"/>
    <property type="evidence" value="ECO:0007669"/>
    <property type="project" value="InterPro"/>
</dbReference>
<dbReference type="PANTHER" id="PTHR43708">
    <property type="entry name" value="CONSERVED EXPRESSED OXIDOREDUCTASE (EUROFUNG)"/>
    <property type="match status" value="1"/>
</dbReference>
<dbReference type="Proteomes" id="UP000278673">
    <property type="component" value="Unassembled WGS sequence"/>
</dbReference>
<dbReference type="Gene3D" id="3.40.50.720">
    <property type="entry name" value="NAD(P)-binding Rossmann-like Domain"/>
    <property type="match status" value="1"/>
</dbReference>